<protein>
    <submittedName>
        <fullName evidence="6">DNA-binding transcriptional regulator, GntR family</fullName>
    </submittedName>
</protein>
<dbReference type="PANTHER" id="PTHR43537:SF45">
    <property type="entry name" value="GNTR FAMILY REGULATORY PROTEIN"/>
    <property type="match status" value="1"/>
</dbReference>
<dbReference type="Pfam" id="PF00392">
    <property type="entry name" value="GntR"/>
    <property type="match status" value="1"/>
</dbReference>
<dbReference type="PRINTS" id="PR00035">
    <property type="entry name" value="HTHGNTR"/>
</dbReference>
<organism evidence="6 7">
    <name type="scientific">Halopseudomonas aestusnigri</name>
    <dbReference type="NCBI Taxonomy" id="857252"/>
    <lineage>
        <taxon>Bacteria</taxon>
        <taxon>Pseudomonadati</taxon>
        <taxon>Pseudomonadota</taxon>
        <taxon>Gammaproteobacteria</taxon>
        <taxon>Pseudomonadales</taxon>
        <taxon>Pseudomonadaceae</taxon>
        <taxon>Halopseudomonas</taxon>
    </lineage>
</organism>
<gene>
    <name evidence="6" type="ORF">SAMN05216586_11067</name>
</gene>
<dbReference type="PANTHER" id="PTHR43537">
    <property type="entry name" value="TRANSCRIPTIONAL REGULATOR, GNTR FAMILY"/>
    <property type="match status" value="1"/>
</dbReference>
<proteinExistence type="predicted"/>
<evidence type="ECO:0000259" key="5">
    <source>
        <dbReference type="PROSITE" id="PS50949"/>
    </source>
</evidence>
<dbReference type="SUPFAM" id="SSF46785">
    <property type="entry name" value="Winged helix' DNA-binding domain"/>
    <property type="match status" value="1"/>
</dbReference>
<dbReference type="Gene3D" id="1.10.10.10">
    <property type="entry name" value="Winged helix-like DNA-binding domain superfamily/Winged helix DNA-binding domain"/>
    <property type="match status" value="1"/>
</dbReference>
<dbReference type="InterPro" id="IPR011711">
    <property type="entry name" value="GntR_C"/>
</dbReference>
<evidence type="ECO:0000256" key="4">
    <source>
        <dbReference type="SAM" id="MobiDB-lite"/>
    </source>
</evidence>
<dbReference type="GO" id="GO:0003700">
    <property type="term" value="F:DNA-binding transcription factor activity"/>
    <property type="evidence" value="ECO:0007669"/>
    <property type="project" value="InterPro"/>
</dbReference>
<dbReference type="SUPFAM" id="SSF48008">
    <property type="entry name" value="GntR ligand-binding domain-like"/>
    <property type="match status" value="1"/>
</dbReference>
<feature type="domain" description="HTH gntR-type" evidence="5">
    <location>
        <begin position="14"/>
        <end position="81"/>
    </location>
</feature>
<comment type="caution">
    <text evidence="6">The sequence shown here is derived from an EMBL/GenBank/DDBJ whole genome shotgun (WGS) entry which is preliminary data.</text>
</comment>
<evidence type="ECO:0000313" key="6">
    <source>
        <dbReference type="EMBL" id="SEG57842.1"/>
    </source>
</evidence>
<dbReference type="Pfam" id="PF07729">
    <property type="entry name" value="FCD"/>
    <property type="match status" value="1"/>
</dbReference>
<evidence type="ECO:0000256" key="3">
    <source>
        <dbReference type="ARBA" id="ARBA00023163"/>
    </source>
</evidence>
<dbReference type="InterPro" id="IPR036390">
    <property type="entry name" value="WH_DNA-bd_sf"/>
</dbReference>
<keyword evidence="3" id="KW-0804">Transcription</keyword>
<dbReference type="PROSITE" id="PS50949">
    <property type="entry name" value="HTH_GNTR"/>
    <property type="match status" value="1"/>
</dbReference>
<keyword evidence="1" id="KW-0805">Transcription regulation</keyword>
<accession>A0AAQ1JQW2</accession>
<dbReference type="GO" id="GO:0003677">
    <property type="term" value="F:DNA binding"/>
    <property type="evidence" value="ECO:0007669"/>
    <property type="project" value="UniProtKB-KW"/>
</dbReference>
<dbReference type="SMART" id="SM00345">
    <property type="entry name" value="HTH_GNTR"/>
    <property type="match status" value="1"/>
</dbReference>
<dbReference type="CDD" id="cd07377">
    <property type="entry name" value="WHTH_GntR"/>
    <property type="match status" value="1"/>
</dbReference>
<dbReference type="InterPro" id="IPR008920">
    <property type="entry name" value="TF_FadR/GntR_C"/>
</dbReference>
<dbReference type="Gene3D" id="1.20.120.530">
    <property type="entry name" value="GntR ligand-binding domain-like"/>
    <property type="match status" value="1"/>
</dbReference>
<evidence type="ECO:0000313" key="7">
    <source>
        <dbReference type="Proteomes" id="UP000243518"/>
    </source>
</evidence>
<dbReference type="AlphaFoldDB" id="A0AAQ1JQW2"/>
<dbReference type="Proteomes" id="UP000243518">
    <property type="component" value="Unassembled WGS sequence"/>
</dbReference>
<keyword evidence="2 6" id="KW-0238">DNA-binding</keyword>
<keyword evidence="7" id="KW-1185">Reference proteome</keyword>
<evidence type="ECO:0000256" key="2">
    <source>
        <dbReference type="ARBA" id="ARBA00023125"/>
    </source>
</evidence>
<dbReference type="InterPro" id="IPR036388">
    <property type="entry name" value="WH-like_DNA-bd_sf"/>
</dbReference>
<dbReference type="InterPro" id="IPR000524">
    <property type="entry name" value="Tscrpt_reg_HTH_GntR"/>
</dbReference>
<dbReference type="SMART" id="SM00895">
    <property type="entry name" value="FCD"/>
    <property type="match status" value="1"/>
</dbReference>
<dbReference type="RefSeq" id="WP_088276531.1">
    <property type="nucleotide sequence ID" value="NZ_FNVE01000010.1"/>
</dbReference>
<feature type="region of interest" description="Disordered" evidence="4">
    <location>
        <begin position="236"/>
        <end position="255"/>
    </location>
</feature>
<sequence length="255" mass="29319">MQLSQPSNTAARRENLAERIHARLKEDILSFRLLPGDRFSEGEIAARMNASRTPVRQALYQLEREGYLEVRFRSGWQVRSFDFTRFEELYDLRIVLEMEALRRLCTGQPGTAAEHILKTLHDTWCVAPALRTGDGQQVFVMDEHFHCQLVEAAGNGEMTRLHAEICERIRVVRKLDFERAERLDKTWEEHGQILRHIRAGELQQAQHLLTAHIEASKAEVRKVTLHKLQQARQRALQAADSVPSTPNAVCPSDTH</sequence>
<dbReference type="EMBL" id="FNVE01000010">
    <property type="protein sequence ID" value="SEG57842.1"/>
    <property type="molecule type" value="Genomic_DNA"/>
</dbReference>
<reference evidence="6 7" key="1">
    <citation type="submission" date="2016-10" db="EMBL/GenBank/DDBJ databases">
        <authorList>
            <person name="Varghese N."/>
            <person name="Submissions S."/>
        </authorList>
    </citation>
    <scope>NUCLEOTIDE SEQUENCE [LARGE SCALE GENOMIC DNA]</scope>
    <source>
        <strain evidence="6 7">CECT 8317</strain>
    </source>
</reference>
<name>A0AAQ1JQW2_9GAMM</name>
<evidence type="ECO:0000256" key="1">
    <source>
        <dbReference type="ARBA" id="ARBA00023015"/>
    </source>
</evidence>